<evidence type="ECO:0000256" key="12">
    <source>
        <dbReference type="ARBA" id="ARBA00040837"/>
    </source>
</evidence>
<dbReference type="CDD" id="cd07962">
    <property type="entry name" value="Anticodon_Ia_Val"/>
    <property type="match status" value="1"/>
</dbReference>
<feature type="domain" description="Aminoacyl-tRNA synthetase class Ia" evidence="17">
    <location>
        <begin position="107"/>
        <end position="715"/>
    </location>
</feature>
<dbReference type="PRINTS" id="PR00986">
    <property type="entry name" value="TRNASYNTHVAL"/>
</dbReference>
<dbReference type="FunFam" id="3.40.50.620:FF:000120">
    <property type="entry name" value="Valine--tRNA ligase, mitochondrial"/>
    <property type="match status" value="1"/>
</dbReference>
<keyword evidence="20" id="KW-1185">Reference proteome</keyword>
<reference evidence="19" key="1">
    <citation type="submission" date="2025-08" db="UniProtKB">
        <authorList>
            <consortium name="Ensembl"/>
        </authorList>
    </citation>
    <scope>IDENTIFICATION</scope>
</reference>
<dbReference type="FunFam" id="3.40.50.620:FF:000020">
    <property type="entry name" value="Valine--tRNA ligase, mitochondrial"/>
    <property type="match status" value="1"/>
</dbReference>
<evidence type="ECO:0000256" key="14">
    <source>
        <dbReference type="ARBA" id="ARBA00047552"/>
    </source>
</evidence>
<evidence type="ECO:0000313" key="20">
    <source>
        <dbReference type="Proteomes" id="UP000472262"/>
    </source>
</evidence>
<dbReference type="GO" id="GO:0002161">
    <property type="term" value="F:aminoacyl-tRNA deacylase activity"/>
    <property type="evidence" value="ECO:0007669"/>
    <property type="project" value="InterPro"/>
</dbReference>
<dbReference type="InterPro" id="IPR009080">
    <property type="entry name" value="tRNAsynth_Ia_anticodon-bd"/>
</dbReference>
<evidence type="ECO:0000256" key="8">
    <source>
        <dbReference type="ARBA" id="ARBA00022946"/>
    </source>
</evidence>
<evidence type="ECO:0000256" key="7">
    <source>
        <dbReference type="ARBA" id="ARBA00022917"/>
    </source>
</evidence>
<evidence type="ECO:0000259" key="18">
    <source>
        <dbReference type="Pfam" id="PF08264"/>
    </source>
</evidence>
<dbReference type="SUPFAM" id="SSF47323">
    <property type="entry name" value="Anticodon-binding domain of a subclass of class I aminoacyl-tRNA synthetases"/>
    <property type="match status" value="1"/>
</dbReference>
<dbReference type="InterPro" id="IPR009008">
    <property type="entry name" value="Val/Leu/Ile-tRNA-synth_edit"/>
</dbReference>
<dbReference type="PANTHER" id="PTHR11946">
    <property type="entry name" value="VALYL-TRNA SYNTHETASES"/>
    <property type="match status" value="1"/>
</dbReference>
<comment type="catalytic activity">
    <reaction evidence="14">
        <text>tRNA(Val) + L-valine + ATP = L-valyl-tRNA(Val) + AMP + diphosphate</text>
        <dbReference type="Rhea" id="RHEA:10704"/>
        <dbReference type="Rhea" id="RHEA-COMP:9672"/>
        <dbReference type="Rhea" id="RHEA-COMP:9708"/>
        <dbReference type="ChEBI" id="CHEBI:30616"/>
        <dbReference type="ChEBI" id="CHEBI:33019"/>
        <dbReference type="ChEBI" id="CHEBI:57762"/>
        <dbReference type="ChEBI" id="CHEBI:78442"/>
        <dbReference type="ChEBI" id="CHEBI:78537"/>
        <dbReference type="ChEBI" id="CHEBI:456215"/>
        <dbReference type="EC" id="6.1.1.9"/>
    </reaction>
</comment>
<accession>A0A672LNV6</accession>
<evidence type="ECO:0000256" key="15">
    <source>
        <dbReference type="RuleBase" id="RU363035"/>
    </source>
</evidence>
<evidence type="ECO:0000256" key="3">
    <source>
        <dbReference type="ARBA" id="ARBA00013169"/>
    </source>
</evidence>
<sequence>MAVHVASPRIWSRGLQKAWSTWGCRLCSQSSSSTQPSHHPRTQAEKAKRRQAREKAILSSVGYTYQNACVIWFKQSLYSHVFQTSSLLDTTLPFPQSYSPEYVEFGWYQWWEKQGFFSPEHKQPHAVDKYFSLCIPPPNVTGTLHLGHALTVAIEDALARWRRMQGYKVLWLPGCDHAGIATQSVVERKLMREQGKCRQDYSREEFLKQVWRWKNQKGDEIYYQLRKLGASLDWSRACFTMDPGFSGAVTEAFIRLCDSGLIYRSEGLVNWSCALESAISDIEVDSKELSGRTLLSVPGYEQKVEFGIMVTFAYPLEGQQGEVAVSTTRPETMLGDVAIAVHPDDPRYKNLHGKHCRHPFTERLLPIVTDSMVDMAFGTGAVKVTPAHDHTDFMLSQRHSLPSLTVIGGNGIMTSDCGQWLEGVKRFDARERVITALMERKLFRGKKEHPMSLPICSRSGDVIEPLLKKQWFVRCQEMSRKAVQAVEEGDLQIIPHFYTKMWKSWLSNISDWCISRQLWWGHQIPAYRVTLENSKDTEEWVWGRSAAEARQRAAVKFGVNPDAITLTQDPDVLDTWFSSGLFPFAMLGWPQQTEDLKQFYPNSILETGSDLIFFWVARMVMLGRELTGQLPFKQVLFHSLVRDKYGRKMSKSLGNVIDPLDVISGVSLERLQEKVREGNLDPRESIVAMEAQKKDFPKGIPECGTDALRFALCSYKAQGKSPSLESPVIKPYDQMYPEFLTPSADILFEPRLRRGHQPTYPLSSMDRWICSRLHSTVQQCERGFESYELHTVTSALHSFWLHSLCDVYLESIKPVLKGEGCCSEEQRDRERQVAASVLYHSVSISLALLSPFMPFLTEELWQRLLPYTDSDGTSRSLCVQPYPKTSQLHWCFPKEEADFSLVEEVVRVARLLRAQCQLTKERPDCERTSSFYFPFYSNDVSIIYRLLMTLSLSVNLQNGINADKQRALLSQRREKLASKLNQALACTQKPNYTEKVPDKVRKDTENKVGTEENGQMHVTKNCTCHISHKMK</sequence>
<dbReference type="GO" id="GO:0004832">
    <property type="term" value="F:valine-tRNA ligase activity"/>
    <property type="evidence" value="ECO:0007669"/>
    <property type="project" value="UniProtKB-EC"/>
</dbReference>
<dbReference type="EC" id="6.1.1.9" evidence="3"/>
<evidence type="ECO:0000256" key="4">
    <source>
        <dbReference type="ARBA" id="ARBA00022598"/>
    </source>
</evidence>
<dbReference type="InterPro" id="IPR013155">
    <property type="entry name" value="M/V/L/I-tRNA-synth_anticd-bd"/>
</dbReference>
<reference evidence="19" key="2">
    <citation type="submission" date="2025-09" db="UniProtKB">
        <authorList>
            <consortium name="Ensembl"/>
        </authorList>
    </citation>
    <scope>IDENTIFICATION</scope>
</reference>
<dbReference type="GO" id="GO:0005829">
    <property type="term" value="C:cytosol"/>
    <property type="evidence" value="ECO:0007669"/>
    <property type="project" value="TreeGrafter"/>
</dbReference>
<evidence type="ECO:0000313" key="19">
    <source>
        <dbReference type="Ensembl" id="ENSSGRP00000025450.1"/>
    </source>
</evidence>
<dbReference type="PROSITE" id="PS00178">
    <property type="entry name" value="AA_TRNA_LIGASE_I"/>
    <property type="match status" value="1"/>
</dbReference>
<comment type="subcellular location">
    <subcellularLocation>
        <location evidence="1">Mitochondrion</location>
    </subcellularLocation>
</comment>
<dbReference type="AlphaFoldDB" id="A0A672LNV6"/>
<dbReference type="Gene3D" id="1.10.730.10">
    <property type="entry name" value="Isoleucyl-tRNA Synthetase, Domain 1"/>
    <property type="match status" value="1"/>
</dbReference>
<dbReference type="GO" id="GO:0005524">
    <property type="term" value="F:ATP binding"/>
    <property type="evidence" value="ECO:0007669"/>
    <property type="project" value="UniProtKB-KW"/>
</dbReference>
<dbReference type="Ensembl" id="ENSSGRT00000027432.1">
    <property type="protein sequence ID" value="ENSSGRP00000025450.1"/>
    <property type="gene ID" value="ENSSGRG00000014772.1"/>
</dbReference>
<dbReference type="Gene3D" id="3.90.740.10">
    <property type="entry name" value="Valyl/Leucyl/Isoleucyl-tRNA synthetase, editing domain"/>
    <property type="match status" value="1"/>
</dbReference>
<evidence type="ECO:0000256" key="2">
    <source>
        <dbReference type="ARBA" id="ARBA00005594"/>
    </source>
</evidence>
<dbReference type="GO" id="GO:0006438">
    <property type="term" value="P:valyl-tRNA aminoacylation"/>
    <property type="evidence" value="ECO:0007669"/>
    <property type="project" value="InterPro"/>
</dbReference>
<evidence type="ECO:0000256" key="6">
    <source>
        <dbReference type="ARBA" id="ARBA00022840"/>
    </source>
</evidence>
<evidence type="ECO:0000256" key="9">
    <source>
        <dbReference type="ARBA" id="ARBA00023128"/>
    </source>
</evidence>
<proteinExistence type="inferred from homology"/>
<dbReference type="PANTHER" id="PTHR11946:SF71">
    <property type="entry name" value="VALINE--TRNA LIGASE, MITOCHONDRIAL"/>
    <property type="match status" value="1"/>
</dbReference>
<dbReference type="SUPFAM" id="SSF52374">
    <property type="entry name" value="Nucleotidylyl transferase"/>
    <property type="match status" value="1"/>
</dbReference>
<dbReference type="Proteomes" id="UP000472262">
    <property type="component" value="Unassembled WGS sequence"/>
</dbReference>
<dbReference type="InterPro" id="IPR002303">
    <property type="entry name" value="Valyl-tRNA_ligase"/>
</dbReference>
<dbReference type="InterPro" id="IPR001412">
    <property type="entry name" value="aa-tRNA-synth_I_CS"/>
</dbReference>
<dbReference type="InterPro" id="IPR002300">
    <property type="entry name" value="aa-tRNA-synth_Ia"/>
</dbReference>
<dbReference type="SUPFAM" id="SSF50677">
    <property type="entry name" value="ValRS/IleRS/LeuRS editing domain"/>
    <property type="match status" value="1"/>
</dbReference>
<keyword evidence="8" id="KW-0809">Transit peptide</keyword>
<dbReference type="NCBIfam" id="NF004349">
    <property type="entry name" value="PRK05729.1"/>
    <property type="match status" value="1"/>
</dbReference>
<keyword evidence="5 15" id="KW-0547">Nucleotide-binding</keyword>
<comment type="similarity">
    <text evidence="2 15">Belongs to the class-I aminoacyl-tRNA synthetase family.</text>
</comment>
<evidence type="ECO:0000259" key="17">
    <source>
        <dbReference type="Pfam" id="PF00133"/>
    </source>
</evidence>
<evidence type="ECO:0000256" key="10">
    <source>
        <dbReference type="ARBA" id="ARBA00023146"/>
    </source>
</evidence>
<evidence type="ECO:0000256" key="1">
    <source>
        <dbReference type="ARBA" id="ARBA00004173"/>
    </source>
</evidence>
<dbReference type="NCBIfam" id="TIGR00422">
    <property type="entry name" value="valS"/>
    <property type="match status" value="1"/>
</dbReference>
<dbReference type="InterPro" id="IPR014729">
    <property type="entry name" value="Rossmann-like_a/b/a_fold"/>
</dbReference>
<keyword evidence="7 15" id="KW-0648">Protein biosynthesis</keyword>
<dbReference type="InterPro" id="IPR033705">
    <property type="entry name" value="Anticodon_Ia_Val"/>
</dbReference>
<keyword evidence="4 15" id="KW-0436">Ligase</keyword>
<keyword evidence="10 15" id="KW-0030">Aminoacyl-tRNA synthetase</keyword>
<organism evidence="19 20">
    <name type="scientific">Sinocyclocheilus grahami</name>
    <name type="common">Dianchi golden-line fish</name>
    <name type="synonym">Barbus grahami</name>
    <dbReference type="NCBI Taxonomy" id="75366"/>
    <lineage>
        <taxon>Eukaryota</taxon>
        <taxon>Metazoa</taxon>
        <taxon>Chordata</taxon>
        <taxon>Craniata</taxon>
        <taxon>Vertebrata</taxon>
        <taxon>Euteleostomi</taxon>
        <taxon>Actinopterygii</taxon>
        <taxon>Neopterygii</taxon>
        <taxon>Teleostei</taxon>
        <taxon>Ostariophysi</taxon>
        <taxon>Cypriniformes</taxon>
        <taxon>Cyprinidae</taxon>
        <taxon>Cyprininae</taxon>
        <taxon>Sinocyclocheilus</taxon>
    </lineage>
</organism>
<dbReference type="GO" id="GO:0005739">
    <property type="term" value="C:mitochondrion"/>
    <property type="evidence" value="ECO:0007669"/>
    <property type="project" value="UniProtKB-SubCell"/>
</dbReference>
<protein>
    <recommendedName>
        <fullName evidence="12">Valine--tRNA ligase, mitochondrial</fullName>
        <ecNumber evidence="3">6.1.1.9</ecNumber>
    </recommendedName>
    <alternativeName>
        <fullName evidence="11">Valyl-tRNA synthetase</fullName>
    </alternativeName>
</protein>
<dbReference type="FunFam" id="3.90.740.10:FF:000005">
    <property type="entry name" value="Valine--tRNA ligase, mitochondrial"/>
    <property type="match status" value="1"/>
</dbReference>
<feature type="region of interest" description="Disordered" evidence="16">
    <location>
        <begin position="29"/>
        <end position="51"/>
    </location>
</feature>
<dbReference type="CDD" id="cd00817">
    <property type="entry name" value="ValRS_core"/>
    <property type="match status" value="1"/>
</dbReference>
<comment type="function">
    <text evidence="13">Catalyzes the attachment of valine to tRNA(Val) in a two-step reaction: valine is first activated by ATP to form Val-AMP and then transferred to the acceptor end of tRNA(Val).</text>
</comment>
<evidence type="ECO:0000256" key="5">
    <source>
        <dbReference type="ARBA" id="ARBA00022741"/>
    </source>
</evidence>
<evidence type="ECO:0000256" key="11">
    <source>
        <dbReference type="ARBA" id="ARBA00029936"/>
    </source>
</evidence>
<evidence type="ECO:0000256" key="16">
    <source>
        <dbReference type="SAM" id="MobiDB-lite"/>
    </source>
</evidence>
<evidence type="ECO:0000256" key="13">
    <source>
        <dbReference type="ARBA" id="ARBA00043854"/>
    </source>
</evidence>
<gene>
    <name evidence="19" type="primary">vars2</name>
</gene>
<feature type="domain" description="Methionyl/Valyl/Leucyl/Isoleucyl-tRNA synthetase anticodon-binding" evidence="18">
    <location>
        <begin position="766"/>
        <end position="923"/>
    </location>
</feature>
<name>A0A672LNV6_SINGR</name>
<keyword evidence="9" id="KW-0496">Mitochondrion</keyword>
<dbReference type="Pfam" id="PF08264">
    <property type="entry name" value="Anticodon_1"/>
    <property type="match status" value="1"/>
</dbReference>
<keyword evidence="6 15" id="KW-0067">ATP-binding</keyword>
<dbReference type="Gene3D" id="3.40.50.620">
    <property type="entry name" value="HUPs"/>
    <property type="match status" value="2"/>
</dbReference>
<dbReference type="Pfam" id="PF00133">
    <property type="entry name" value="tRNA-synt_1"/>
    <property type="match status" value="1"/>
</dbReference>